<accession>A0A9D1JZB4</accession>
<comment type="cofactor">
    <cofactor evidence="1">
        <name>Mn(2+)</name>
        <dbReference type="ChEBI" id="CHEBI:29035"/>
    </cofactor>
</comment>
<dbReference type="InterPro" id="IPR005135">
    <property type="entry name" value="Endo/exonuclease/phosphatase"/>
</dbReference>
<dbReference type="GO" id="GO:0006302">
    <property type="term" value="P:double-strand break repair"/>
    <property type="evidence" value="ECO:0007669"/>
    <property type="project" value="TreeGrafter"/>
</dbReference>
<dbReference type="InterPro" id="IPR036691">
    <property type="entry name" value="Endo/exonu/phosph_ase_sf"/>
</dbReference>
<name>A0A9D1JZB4_9FIRM</name>
<dbReference type="CDD" id="cd09083">
    <property type="entry name" value="EEP-1"/>
    <property type="match status" value="1"/>
</dbReference>
<feature type="domain" description="Endonuclease/exonuclease/phosphatase" evidence="9">
    <location>
        <begin position="8"/>
        <end position="257"/>
    </location>
</feature>
<proteinExistence type="predicted"/>
<dbReference type="GO" id="GO:0070260">
    <property type="term" value="F:5'-tyrosyl-DNA phosphodiesterase activity"/>
    <property type="evidence" value="ECO:0007669"/>
    <property type="project" value="TreeGrafter"/>
</dbReference>
<reference evidence="10" key="2">
    <citation type="journal article" date="2021" name="PeerJ">
        <title>Extensive microbial diversity within the chicken gut microbiome revealed by metagenomics and culture.</title>
        <authorList>
            <person name="Gilroy R."/>
            <person name="Ravi A."/>
            <person name="Getino M."/>
            <person name="Pursley I."/>
            <person name="Horton D.L."/>
            <person name="Alikhan N.F."/>
            <person name="Baker D."/>
            <person name="Gharbi K."/>
            <person name="Hall N."/>
            <person name="Watson M."/>
            <person name="Adriaenssens E.M."/>
            <person name="Foster-Nyarko E."/>
            <person name="Jarju S."/>
            <person name="Secka A."/>
            <person name="Antonio M."/>
            <person name="Oren A."/>
            <person name="Chaudhuri R.R."/>
            <person name="La Ragione R."/>
            <person name="Hildebrand F."/>
            <person name="Pallen M.J."/>
        </authorList>
    </citation>
    <scope>NUCLEOTIDE SEQUENCE</scope>
    <source>
        <strain evidence="10">CHK199-13235</strain>
    </source>
</reference>
<dbReference type="GO" id="GO:0003697">
    <property type="term" value="F:single-stranded DNA binding"/>
    <property type="evidence" value="ECO:0007669"/>
    <property type="project" value="TreeGrafter"/>
</dbReference>
<evidence type="ECO:0000256" key="1">
    <source>
        <dbReference type="ARBA" id="ARBA00001936"/>
    </source>
</evidence>
<evidence type="ECO:0000256" key="2">
    <source>
        <dbReference type="ARBA" id="ARBA00001946"/>
    </source>
</evidence>
<dbReference type="Pfam" id="PF03372">
    <property type="entry name" value="Exo_endo_phos"/>
    <property type="match status" value="1"/>
</dbReference>
<comment type="caution">
    <text evidence="10">The sequence shown here is derived from an EMBL/GenBank/DDBJ whole genome shotgun (WGS) entry which is preliminary data.</text>
</comment>
<sequence length="267" mass="31374">MSQGIKVASFNLKHDSFLARRNSWQYRRDLIGQLIQQSNAAIIGVQELIPSMREDIMRKLSQYYSIRGAGRNKFLEDEQSAILLKNDDVTVCFDKMFWLSKHPEKVGSRAYFSFFPRICTVCEAYVKEFDTKIRVFNTHFDHICWMARTLSVQIILKYMHELNQEEKLPTILMGDMNTKPHSKPIQILSQNLHEYPDIHLTDIWQCFDPDEIMNTYHGFRGKEKGLPIDYIFISDELEFADAYIDRTNFGGRYPSDHYPLVATLRLK</sequence>
<dbReference type="Proteomes" id="UP000824002">
    <property type="component" value="Unassembled WGS sequence"/>
</dbReference>
<comment type="cofactor">
    <cofactor evidence="2">
        <name>Mg(2+)</name>
        <dbReference type="ChEBI" id="CHEBI:18420"/>
    </cofactor>
</comment>
<evidence type="ECO:0000313" key="10">
    <source>
        <dbReference type="EMBL" id="HIS76071.1"/>
    </source>
</evidence>
<keyword evidence="4" id="KW-0479">Metal-binding</keyword>
<protein>
    <submittedName>
        <fullName evidence="10">Endonuclease/exonuclease/phosphatase family protein</fullName>
    </submittedName>
</protein>
<keyword evidence="5" id="KW-0227">DNA damage</keyword>
<evidence type="ECO:0000256" key="7">
    <source>
        <dbReference type="ARBA" id="ARBA00022842"/>
    </source>
</evidence>
<evidence type="ECO:0000259" key="9">
    <source>
        <dbReference type="Pfam" id="PF03372"/>
    </source>
</evidence>
<dbReference type="GO" id="GO:0046872">
    <property type="term" value="F:metal ion binding"/>
    <property type="evidence" value="ECO:0007669"/>
    <property type="project" value="UniProtKB-KW"/>
</dbReference>
<keyword evidence="7" id="KW-0460">Magnesium</keyword>
<keyword evidence="3" id="KW-0540">Nuclease</keyword>
<dbReference type="SUPFAM" id="SSF56219">
    <property type="entry name" value="DNase I-like"/>
    <property type="match status" value="1"/>
</dbReference>
<keyword evidence="6" id="KW-0378">Hydrolase</keyword>
<evidence type="ECO:0000256" key="6">
    <source>
        <dbReference type="ARBA" id="ARBA00022801"/>
    </source>
</evidence>
<organism evidence="10 11">
    <name type="scientific">Candidatus Merdivicinus excrementipullorum</name>
    <dbReference type="NCBI Taxonomy" id="2840867"/>
    <lineage>
        <taxon>Bacteria</taxon>
        <taxon>Bacillati</taxon>
        <taxon>Bacillota</taxon>
        <taxon>Clostridia</taxon>
        <taxon>Eubacteriales</taxon>
        <taxon>Oscillospiraceae</taxon>
        <taxon>Oscillospiraceae incertae sedis</taxon>
        <taxon>Candidatus Merdivicinus</taxon>
    </lineage>
</organism>
<evidence type="ECO:0000256" key="5">
    <source>
        <dbReference type="ARBA" id="ARBA00022763"/>
    </source>
</evidence>
<evidence type="ECO:0000256" key="4">
    <source>
        <dbReference type="ARBA" id="ARBA00022723"/>
    </source>
</evidence>
<dbReference type="GO" id="GO:0004519">
    <property type="term" value="F:endonuclease activity"/>
    <property type="evidence" value="ECO:0007669"/>
    <property type="project" value="UniProtKB-KW"/>
</dbReference>
<dbReference type="GO" id="GO:0005737">
    <property type="term" value="C:cytoplasm"/>
    <property type="evidence" value="ECO:0007669"/>
    <property type="project" value="TreeGrafter"/>
</dbReference>
<gene>
    <name evidence="10" type="ORF">IAB51_04580</name>
</gene>
<keyword evidence="10" id="KW-0255">Endonuclease</keyword>
<dbReference type="PANTHER" id="PTHR15822:SF4">
    <property type="entry name" value="TYROSYL-DNA PHOSPHODIESTERASE 2"/>
    <property type="match status" value="1"/>
</dbReference>
<dbReference type="AlphaFoldDB" id="A0A9D1JZB4"/>
<dbReference type="Gene3D" id="3.60.10.10">
    <property type="entry name" value="Endonuclease/exonuclease/phosphatase"/>
    <property type="match status" value="1"/>
</dbReference>
<dbReference type="EMBL" id="DVJP01000031">
    <property type="protein sequence ID" value="HIS76071.1"/>
    <property type="molecule type" value="Genomic_DNA"/>
</dbReference>
<dbReference type="PANTHER" id="PTHR15822">
    <property type="entry name" value="TRAF AND TNF RECEPTOR-ASSOCIATED PROTEIN"/>
    <property type="match status" value="1"/>
</dbReference>
<dbReference type="InterPro" id="IPR051547">
    <property type="entry name" value="TDP2-like"/>
</dbReference>
<evidence type="ECO:0000256" key="3">
    <source>
        <dbReference type="ARBA" id="ARBA00022722"/>
    </source>
</evidence>
<evidence type="ECO:0000256" key="8">
    <source>
        <dbReference type="ARBA" id="ARBA00023204"/>
    </source>
</evidence>
<evidence type="ECO:0000313" key="11">
    <source>
        <dbReference type="Proteomes" id="UP000824002"/>
    </source>
</evidence>
<reference evidence="10" key="1">
    <citation type="submission" date="2020-10" db="EMBL/GenBank/DDBJ databases">
        <authorList>
            <person name="Gilroy R."/>
        </authorList>
    </citation>
    <scope>NUCLEOTIDE SEQUENCE</scope>
    <source>
        <strain evidence="10">CHK199-13235</strain>
    </source>
</reference>
<keyword evidence="8" id="KW-0234">DNA repair</keyword>